<evidence type="ECO:0000256" key="1">
    <source>
        <dbReference type="SAM" id="Phobius"/>
    </source>
</evidence>
<gene>
    <name evidence="2" type="ORF">K402DRAFT_17828</name>
</gene>
<accession>A0A6G1H6Q0</accession>
<evidence type="ECO:0000313" key="3">
    <source>
        <dbReference type="Proteomes" id="UP000800041"/>
    </source>
</evidence>
<evidence type="ECO:0000313" key="2">
    <source>
        <dbReference type="EMBL" id="KAF1988679.1"/>
    </source>
</evidence>
<dbReference type="AlphaFoldDB" id="A0A6G1H6Q0"/>
<keyword evidence="1" id="KW-0472">Membrane</keyword>
<organism evidence="2 3">
    <name type="scientific">Aulographum hederae CBS 113979</name>
    <dbReference type="NCBI Taxonomy" id="1176131"/>
    <lineage>
        <taxon>Eukaryota</taxon>
        <taxon>Fungi</taxon>
        <taxon>Dikarya</taxon>
        <taxon>Ascomycota</taxon>
        <taxon>Pezizomycotina</taxon>
        <taxon>Dothideomycetes</taxon>
        <taxon>Pleosporomycetidae</taxon>
        <taxon>Aulographales</taxon>
        <taxon>Aulographaceae</taxon>
    </lineage>
</organism>
<feature type="transmembrane region" description="Helical" evidence="1">
    <location>
        <begin position="20"/>
        <end position="39"/>
    </location>
</feature>
<name>A0A6G1H6Q0_9PEZI</name>
<keyword evidence="1" id="KW-1133">Transmembrane helix</keyword>
<keyword evidence="3" id="KW-1185">Reference proteome</keyword>
<reference evidence="2" key="1">
    <citation type="journal article" date="2020" name="Stud. Mycol.">
        <title>101 Dothideomycetes genomes: a test case for predicting lifestyles and emergence of pathogens.</title>
        <authorList>
            <person name="Haridas S."/>
            <person name="Albert R."/>
            <person name="Binder M."/>
            <person name="Bloem J."/>
            <person name="Labutti K."/>
            <person name="Salamov A."/>
            <person name="Andreopoulos B."/>
            <person name="Baker S."/>
            <person name="Barry K."/>
            <person name="Bills G."/>
            <person name="Bluhm B."/>
            <person name="Cannon C."/>
            <person name="Castanera R."/>
            <person name="Culley D."/>
            <person name="Daum C."/>
            <person name="Ezra D."/>
            <person name="Gonzalez J."/>
            <person name="Henrissat B."/>
            <person name="Kuo A."/>
            <person name="Liang C."/>
            <person name="Lipzen A."/>
            <person name="Lutzoni F."/>
            <person name="Magnuson J."/>
            <person name="Mondo S."/>
            <person name="Nolan M."/>
            <person name="Ohm R."/>
            <person name="Pangilinan J."/>
            <person name="Park H.-J."/>
            <person name="Ramirez L."/>
            <person name="Alfaro M."/>
            <person name="Sun H."/>
            <person name="Tritt A."/>
            <person name="Yoshinaga Y."/>
            <person name="Zwiers L.-H."/>
            <person name="Turgeon B."/>
            <person name="Goodwin S."/>
            <person name="Spatafora J."/>
            <person name="Crous P."/>
            <person name="Grigoriev I."/>
        </authorList>
    </citation>
    <scope>NUCLEOTIDE SEQUENCE</scope>
    <source>
        <strain evidence="2">CBS 113979</strain>
    </source>
</reference>
<protein>
    <submittedName>
        <fullName evidence="2">Uncharacterized protein</fullName>
    </submittedName>
</protein>
<dbReference type="EMBL" id="ML977147">
    <property type="protein sequence ID" value="KAF1988679.1"/>
    <property type="molecule type" value="Genomic_DNA"/>
</dbReference>
<proteinExistence type="predicted"/>
<keyword evidence="1" id="KW-0812">Transmembrane</keyword>
<dbReference type="Proteomes" id="UP000800041">
    <property type="component" value="Unassembled WGS sequence"/>
</dbReference>
<sequence>MYWPSIWHHAPYWNSMGTVPIILHNFSIIVSAFVPLTYIPRELFLKPPPATPLSQPSRSSPGTSKLWSLPCAATKNVPTVYSEGHLFSCQIPPGSGIPKVRDRVLVRGKEVRSPPPRDPCKSIYFNGSWHFIHRQSPCVSSALCQVAPPFLENQLQTPLLENGRINLQLLCPPMASSLITA</sequence>